<dbReference type="Proteomes" id="UP000324585">
    <property type="component" value="Unassembled WGS sequence"/>
</dbReference>
<evidence type="ECO:0000259" key="2">
    <source>
        <dbReference type="Pfam" id="PF05347"/>
    </source>
</evidence>
<dbReference type="InterPro" id="IPR008011">
    <property type="entry name" value="Complex1_LYR_dom"/>
</dbReference>
<keyword evidence="4" id="KW-1185">Reference proteome</keyword>
<sequence>MWSLTDSQSAIPLLTHPVRLVFYGSKTDRDIPRSKTTSNAERTLSCPQTSKNSITDAASKGGLSLPAFAAMLPVVSAPATRSSLALYRSLLKAVETLPKHRQQQLRQRVRGEFRENRHVSEQEAEDLRLRARDALDNVVHYAQVFERGDRLHYGSLKEHLPCGS</sequence>
<dbReference type="AlphaFoldDB" id="A0A5J4YLV3"/>
<feature type="compositionally biased region" description="Polar residues" evidence="1">
    <location>
        <begin position="34"/>
        <end position="53"/>
    </location>
</feature>
<evidence type="ECO:0000313" key="4">
    <source>
        <dbReference type="Proteomes" id="UP000324585"/>
    </source>
</evidence>
<evidence type="ECO:0000313" key="3">
    <source>
        <dbReference type="EMBL" id="KAA8491992.1"/>
    </source>
</evidence>
<accession>A0A5J4YLV3</accession>
<feature type="domain" description="Complex 1 LYR protein" evidence="2">
    <location>
        <begin position="84"/>
        <end position="136"/>
    </location>
</feature>
<organism evidence="3 4">
    <name type="scientific">Porphyridium purpureum</name>
    <name type="common">Red alga</name>
    <name type="synonym">Porphyridium cruentum</name>
    <dbReference type="NCBI Taxonomy" id="35688"/>
    <lineage>
        <taxon>Eukaryota</taxon>
        <taxon>Rhodophyta</taxon>
        <taxon>Bangiophyceae</taxon>
        <taxon>Porphyridiales</taxon>
        <taxon>Porphyridiaceae</taxon>
        <taxon>Porphyridium</taxon>
    </lineage>
</organism>
<protein>
    <recommendedName>
        <fullName evidence="2">Complex 1 LYR protein domain-containing protein</fullName>
    </recommendedName>
</protein>
<dbReference type="Pfam" id="PF05347">
    <property type="entry name" value="Complex1_LYR"/>
    <property type="match status" value="1"/>
</dbReference>
<feature type="region of interest" description="Disordered" evidence="1">
    <location>
        <begin position="29"/>
        <end position="53"/>
    </location>
</feature>
<name>A0A5J4YLV3_PORPP</name>
<dbReference type="EMBL" id="VRMN01000011">
    <property type="protein sequence ID" value="KAA8491992.1"/>
    <property type="molecule type" value="Genomic_DNA"/>
</dbReference>
<reference evidence="4" key="1">
    <citation type="journal article" date="2019" name="Nat. Commun.">
        <title>Expansion of phycobilisome linker gene families in mesophilic red algae.</title>
        <authorList>
            <person name="Lee J."/>
            <person name="Kim D."/>
            <person name="Bhattacharya D."/>
            <person name="Yoon H.S."/>
        </authorList>
    </citation>
    <scope>NUCLEOTIDE SEQUENCE [LARGE SCALE GENOMIC DNA]</scope>
    <source>
        <strain evidence="4">CCMP 1328</strain>
    </source>
</reference>
<evidence type="ECO:0000256" key="1">
    <source>
        <dbReference type="SAM" id="MobiDB-lite"/>
    </source>
</evidence>
<gene>
    <name evidence="3" type="ORF">FVE85_8474</name>
</gene>
<comment type="caution">
    <text evidence="3">The sequence shown here is derived from an EMBL/GenBank/DDBJ whole genome shotgun (WGS) entry which is preliminary data.</text>
</comment>
<proteinExistence type="predicted"/>